<keyword evidence="2" id="KW-1185">Reference proteome</keyword>
<accession>A0ACC0W649</accession>
<sequence length="121" mass="13103">MVPAPHYVKSVALKNTTSYPVKVIATFGSDELEAMGKAKIQETSELAPGAEASLKEHEYDMDGWKAVAPFISLEVEHLTDKGPLGKTLYTPSVDRIVNVLHIDIGADDDAKNFKVTSLCDA</sequence>
<name>A0ACC0W649_9STRA</name>
<reference evidence="1 2" key="1">
    <citation type="journal article" date="2022" name="bioRxiv">
        <title>The genome of the oomycete Peronosclerospora sorghi, a cosmopolitan pathogen of maize and sorghum, is inflated with dispersed pseudogenes.</title>
        <authorList>
            <person name="Fletcher K."/>
            <person name="Martin F."/>
            <person name="Isakeit T."/>
            <person name="Cavanaugh K."/>
            <person name="Magill C."/>
            <person name="Michelmore R."/>
        </authorList>
    </citation>
    <scope>NUCLEOTIDE SEQUENCE [LARGE SCALE GENOMIC DNA]</scope>
    <source>
        <strain evidence="1">P6</strain>
    </source>
</reference>
<dbReference type="Proteomes" id="UP001163321">
    <property type="component" value="Chromosome 4"/>
</dbReference>
<dbReference type="EMBL" id="CM047583">
    <property type="protein sequence ID" value="KAI9913610.1"/>
    <property type="molecule type" value="Genomic_DNA"/>
</dbReference>
<protein>
    <submittedName>
        <fullName evidence="1">Uncharacterized protein</fullName>
    </submittedName>
</protein>
<organism evidence="1 2">
    <name type="scientific">Peronosclerospora sorghi</name>
    <dbReference type="NCBI Taxonomy" id="230839"/>
    <lineage>
        <taxon>Eukaryota</taxon>
        <taxon>Sar</taxon>
        <taxon>Stramenopiles</taxon>
        <taxon>Oomycota</taxon>
        <taxon>Peronosporomycetes</taxon>
        <taxon>Peronosporales</taxon>
        <taxon>Peronosporaceae</taxon>
        <taxon>Peronosclerospora</taxon>
    </lineage>
</organism>
<gene>
    <name evidence="1" type="ORF">PsorP6_005865</name>
</gene>
<proteinExistence type="predicted"/>
<comment type="caution">
    <text evidence="1">The sequence shown here is derived from an EMBL/GenBank/DDBJ whole genome shotgun (WGS) entry which is preliminary data.</text>
</comment>
<evidence type="ECO:0000313" key="1">
    <source>
        <dbReference type="EMBL" id="KAI9913610.1"/>
    </source>
</evidence>
<evidence type="ECO:0000313" key="2">
    <source>
        <dbReference type="Proteomes" id="UP001163321"/>
    </source>
</evidence>